<dbReference type="Proteomes" id="UP000821865">
    <property type="component" value="Chromosome 1"/>
</dbReference>
<sequence>MLFTGSWYEWLDPSIKKTEWTREEEEKLLHLAKLMPTQWRTIAPIIGRTAAQCLEHYEFLLNLSKAESKAASLETELEDAKKRLEAARLEYRGTEDPEATLAEVQARIDSRKFAENALSSKQIELTNQLEQSEAAFQDRQAKVTRWTRELKKLRCHTIDGEPEVTLSELEDKDLEDLNEEALMMKSTMLKENLSAMKPNMAAIQEYCRKASLFQEKLEIIRTIENGAKKSAVAREKNLPLTTVCGIWNAREKLWGGSGSNLKRCRIRDSAFPEVEKALLLWLKKARSMNLPQEAYKQRVTELEAVTKKRAEQQRHRDNLRKARLNEFMKGFGIINSKLKETYQMLTLGGDAELELVDSLDPFTEGIVFSVRPPKKSWKNISNLSGGEKTLSSLALVFALHYYKPAPFYVMDEIDAALDIRNVSIVGYYIKEQTRNAQFIIISLRNNMFELSDRLIGIYKVHNCTNSCTINPRHLVEVKAEPEEQQPPEEQPEEPQPENCVD</sequence>
<reference evidence="1" key="1">
    <citation type="submission" date="2020-05" db="EMBL/GenBank/DDBJ databases">
        <title>Large-scale comparative analyses of tick genomes elucidate their genetic diversity and vector capacities.</title>
        <authorList>
            <person name="Jia N."/>
            <person name="Wang J."/>
            <person name="Shi W."/>
            <person name="Du L."/>
            <person name="Sun Y."/>
            <person name="Zhan W."/>
            <person name="Jiang J."/>
            <person name="Wang Q."/>
            <person name="Zhang B."/>
            <person name="Ji P."/>
            <person name="Sakyi L.B."/>
            <person name="Cui X."/>
            <person name="Yuan T."/>
            <person name="Jiang B."/>
            <person name="Yang W."/>
            <person name="Lam T.T.-Y."/>
            <person name="Chang Q."/>
            <person name="Ding S."/>
            <person name="Wang X."/>
            <person name="Zhu J."/>
            <person name="Ruan X."/>
            <person name="Zhao L."/>
            <person name="Wei J."/>
            <person name="Que T."/>
            <person name="Du C."/>
            <person name="Cheng J."/>
            <person name="Dai P."/>
            <person name="Han X."/>
            <person name="Huang E."/>
            <person name="Gao Y."/>
            <person name="Liu J."/>
            <person name="Shao H."/>
            <person name="Ye R."/>
            <person name="Li L."/>
            <person name="Wei W."/>
            <person name="Wang X."/>
            <person name="Wang C."/>
            <person name="Yang T."/>
            <person name="Huo Q."/>
            <person name="Li W."/>
            <person name="Guo W."/>
            <person name="Chen H."/>
            <person name="Zhou L."/>
            <person name="Ni X."/>
            <person name="Tian J."/>
            <person name="Zhou Y."/>
            <person name="Sheng Y."/>
            <person name="Liu T."/>
            <person name="Pan Y."/>
            <person name="Xia L."/>
            <person name="Li J."/>
            <person name="Zhao F."/>
            <person name="Cao W."/>
        </authorList>
    </citation>
    <scope>NUCLEOTIDE SEQUENCE</scope>
    <source>
        <strain evidence="1">Dsil-2018</strain>
    </source>
</reference>
<name>A0ACB8E2I2_DERSI</name>
<comment type="caution">
    <text evidence="1">The sequence shown here is derived from an EMBL/GenBank/DDBJ whole genome shotgun (WGS) entry which is preliminary data.</text>
</comment>
<organism evidence="1 2">
    <name type="scientific">Dermacentor silvarum</name>
    <name type="common">Tick</name>
    <dbReference type="NCBI Taxonomy" id="543639"/>
    <lineage>
        <taxon>Eukaryota</taxon>
        <taxon>Metazoa</taxon>
        <taxon>Ecdysozoa</taxon>
        <taxon>Arthropoda</taxon>
        <taxon>Chelicerata</taxon>
        <taxon>Arachnida</taxon>
        <taxon>Acari</taxon>
        <taxon>Parasitiformes</taxon>
        <taxon>Ixodida</taxon>
        <taxon>Ixodoidea</taxon>
        <taxon>Ixodidae</taxon>
        <taxon>Rhipicephalinae</taxon>
        <taxon>Dermacentor</taxon>
    </lineage>
</organism>
<protein>
    <submittedName>
        <fullName evidence="1">Uncharacterized protein</fullName>
    </submittedName>
</protein>
<gene>
    <name evidence="1" type="ORF">HPB49_019626</name>
</gene>
<evidence type="ECO:0000313" key="2">
    <source>
        <dbReference type="Proteomes" id="UP000821865"/>
    </source>
</evidence>
<keyword evidence="2" id="KW-1185">Reference proteome</keyword>
<evidence type="ECO:0000313" key="1">
    <source>
        <dbReference type="EMBL" id="KAH7980845.1"/>
    </source>
</evidence>
<proteinExistence type="predicted"/>
<dbReference type="EMBL" id="CM023470">
    <property type="protein sequence ID" value="KAH7980845.1"/>
    <property type="molecule type" value="Genomic_DNA"/>
</dbReference>
<accession>A0ACB8E2I2</accession>